<evidence type="ECO:0000256" key="6">
    <source>
        <dbReference type="ARBA" id="ARBA00022989"/>
    </source>
</evidence>
<keyword evidence="4 9" id="KW-0812">Transmembrane</keyword>
<evidence type="ECO:0000256" key="7">
    <source>
        <dbReference type="ARBA" id="ARBA00023012"/>
    </source>
</evidence>
<dbReference type="EMBL" id="JARXVQ010000001">
    <property type="protein sequence ID" value="MDH6181929.1"/>
    <property type="molecule type" value="Genomic_DNA"/>
</dbReference>
<dbReference type="InterPro" id="IPR036890">
    <property type="entry name" value="HATPase_C_sf"/>
</dbReference>
<feature type="transmembrane region" description="Helical" evidence="9">
    <location>
        <begin position="297"/>
        <end position="323"/>
    </location>
</feature>
<evidence type="ECO:0000259" key="10">
    <source>
        <dbReference type="SMART" id="SM00387"/>
    </source>
</evidence>
<keyword evidence="3" id="KW-0808">Transferase</keyword>
<keyword evidence="2" id="KW-1003">Cell membrane</keyword>
<reference evidence="11 12" key="1">
    <citation type="submission" date="2023-04" db="EMBL/GenBank/DDBJ databases">
        <title>Genome Encyclopedia of Bacteria and Archaea VI: Functional Genomics of Type Strains.</title>
        <authorList>
            <person name="Whitman W."/>
        </authorList>
    </citation>
    <scope>NUCLEOTIDE SEQUENCE [LARGE SCALE GENOMIC DNA]</scope>
    <source>
        <strain evidence="11 12">SG_E_30_P1</strain>
    </source>
</reference>
<gene>
    <name evidence="11" type="ORF">M2152_002111</name>
</gene>
<comment type="caution">
    <text evidence="11">The sequence shown here is derived from an EMBL/GenBank/DDBJ whole genome shotgun (WGS) entry which is preliminary data.</text>
</comment>
<comment type="subcellular location">
    <subcellularLocation>
        <location evidence="1">Cell membrane</location>
        <topology evidence="1">Multi-pass membrane protein</topology>
    </subcellularLocation>
</comment>
<evidence type="ECO:0000256" key="4">
    <source>
        <dbReference type="ARBA" id="ARBA00022692"/>
    </source>
</evidence>
<keyword evidence="8 9" id="KW-0472">Membrane</keyword>
<feature type="transmembrane region" description="Helical" evidence="9">
    <location>
        <begin position="14"/>
        <end position="36"/>
    </location>
</feature>
<dbReference type="SMART" id="SM00387">
    <property type="entry name" value="HATPase_c"/>
    <property type="match status" value="1"/>
</dbReference>
<feature type="transmembrane region" description="Helical" evidence="9">
    <location>
        <begin position="329"/>
        <end position="345"/>
    </location>
</feature>
<dbReference type="SUPFAM" id="SSF55874">
    <property type="entry name" value="ATPase domain of HSP90 chaperone/DNA topoisomerase II/histidine kinase"/>
    <property type="match status" value="1"/>
</dbReference>
<dbReference type="SUPFAM" id="SSF55781">
    <property type="entry name" value="GAF domain-like"/>
    <property type="match status" value="1"/>
</dbReference>
<feature type="transmembrane region" description="Helical" evidence="9">
    <location>
        <begin position="152"/>
        <end position="170"/>
    </location>
</feature>
<dbReference type="InterPro" id="IPR003594">
    <property type="entry name" value="HATPase_dom"/>
</dbReference>
<dbReference type="InterPro" id="IPR050482">
    <property type="entry name" value="Sensor_HK_TwoCompSys"/>
</dbReference>
<dbReference type="Gene3D" id="3.30.565.10">
    <property type="entry name" value="Histidine kinase-like ATPase, C-terminal domain"/>
    <property type="match status" value="1"/>
</dbReference>
<evidence type="ECO:0000256" key="2">
    <source>
        <dbReference type="ARBA" id="ARBA00022475"/>
    </source>
</evidence>
<dbReference type="PANTHER" id="PTHR24421:SF37">
    <property type="entry name" value="SENSOR HISTIDINE KINASE NARS"/>
    <property type="match status" value="1"/>
</dbReference>
<organism evidence="11 12">
    <name type="scientific">Antiquaquibacter oligotrophicus</name>
    <dbReference type="NCBI Taxonomy" id="2880260"/>
    <lineage>
        <taxon>Bacteria</taxon>
        <taxon>Bacillati</taxon>
        <taxon>Actinomycetota</taxon>
        <taxon>Actinomycetes</taxon>
        <taxon>Micrococcales</taxon>
        <taxon>Microbacteriaceae</taxon>
        <taxon>Antiquaquibacter</taxon>
    </lineage>
</organism>
<dbReference type="Gene3D" id="3.30.450.40">
    <property type="match status" value="1"/>
</dbReference>
<sequence>MVLMTAVPPPASLIAWRVVAVAMVLVSVAATVASIWLDSVTLEQLAGDPSYAGSAWSAAVAGLVLVVPGALLVWQVGGHPVAIVLTIFGALWALDGPAIGVVNLALVTGEDSALASWGFWYFARFGSILLLPIQVILLLFPDGRLATGAWRIVSIVSLALASLLPITFILQPAKNLGGGIAVREEQLARFDPGFLAIPLPDAVWATLSTIAQPSAAIASILAIAVTISRRRGASFERRAQLRWLIWAGLVFVALLVVSSFLPVIVQEFAFTIGLGFVSVSILIAVTRHGLYTVDRLLSWTLVYALLIASVLLVDVGIYLLVGAIFDDRVTMLVALLIVVVAYAPLRDRLFRAASRLVNGRRDDPYAVVSELAGRLEQAGGTRDQLTELARSIASAFASGFVRVELDRPDGTVITSEVGTPAAHTASLPLEHDGKHIGRILMQEGRRPAISPRDRRLLSDLVRLAAAAILNAELNRELQAIREGLVTAREEERSRLRRELHDGLGPLLGGIRLRLETSRNLIEKQPEKSLSVLDTAIDESSEVIAEIRRLVHDLRPPALDDLGLARAVEQQADRLSGGDLAISVSVPSPIEPLSAAVEVAAYRIASEALTNVVKHAGATAAVVRLIRTDAALVVEIEDDGIGISATSVAGVGTVSLRSRATELGGSVELSEAQPGADRPGVLVRATLPLPVPAAEDATP</sequence>
<dbReference type="Gene3D" id="1.20.5.1930">
    <property type="match status" value="1"/>
</dbReference>
<evidence type="ECO:0000313" key="12">
    <source>
        <dbReference type="Proteomes" id="UP001160142"/>
    </source>
</evidence>
<evidence type="ECO:0000256" key="5">
    <source>
        <dbReference type="ARBA" id="ARBA00022777"/>
    </source>
</evidence>
<feature type="domain" description="Histidine kinase/HSP90-like ATPase" evidence="10">
    <location>
        <begin position="595"/>
        <end position="690"/>
    </location>
</feature>
<dbReference type="PANTHER" id="PTHR24421">
    <property type="entry name" value="NITRATE/NITRITE SENSOR PROTEIN NARX-RELATED"/>
    <property type="match status" value="1"/>
</dbReference>
<evidence type="ECO:0000256" key="3">
    <source>
        <dbReference type="ARBA" id="ARBA00022679"/>
    </source>
</evidence>
<evidence type="ECO:0000313" key="11">
    <source>
        <dbReference type="EMBL" id="MDH6181929.1"/>
    </source>
</evidence>
<protein>
    <submittedName>
        <fullName evidence="11">Signal transduction histidine kinase</fullName>
    </submittedName>
</protein>
<keyword evidence="6 9" id="KW-1133">Transmembrane helix</keyword>
<dbReference type="Pfam" id="PF07730">
    <property type="entry name" value="HisKA_3"/>
    <property type="match status" value="1"/>
</dbReference>
<feature type="transmembrane region" description="Helical" evidence="9">
    <location>
        <begin position="202"/>
        <end position="223"/>
    </location>
</feature>
<dbReference type="Pfam" id="PF02518">
    <property type="entry name" value="HATPase_c"/>
    <property type="match status" value="1"/>
</dbReference>
<feature type="transmembrane region" description="Helical" evidence="9">
    <location>
        <begin position="56"/>
        <end position="74"/>
    </location>
</feature>
<keyword evidence="5 11" id="KW-0418">Kinase</keyword>
<name>A0ABT6KRV4_9MICO</name>
<dbReference type="InterPro" id="IPR011712">
    <property type="entry name" value="Sig_transdc_His_kin_sub3_dim/P"/>
</dbReference>
<dbReference type="Proteomes" id="UP001160142">
    <property type="component" value="Unassembled WGS sequence"/>
</dbReference>
<keyword evidence="7" id="KW-0902">Two-component regulatory system</keyword>
<dbReference type="CDD" id="cd16917">
    <property type="entry name" value="HATPase_UhpB-NarQ-NarX-like"/>
    <property type="match status" value="1"/>
</dbReference>
<evidence type="ECO:0000256" key="8">
    <source>
        <dbReference type="ARBA" id="ARBA00023136"/>
    </source>
</evidence>
<feature type="transmembrane region" description="Helical" evidence="9">
    <location>
        <begin position="243"/>
        <end position="262"/>
    </location>
</feature>
<accession>A0ABT6KRV4</accession>
<proteinExistence type="predicted"/>
<dbReference type="InterPro" id="IPR029016">
    <property type="entry name" value="GAF-like_dom_sf"/>
</dbReference>
<dbReference type="GO" id="GO:0016301">
    <property type="term" value="F:kinase activity"/>
    <property type="evidence" value="ECO:0007669"/>
    <property type="project" value="UniProtKB-KW"/>
</dbReference>
<evidence type="ECO:0000256" key="9">
    <source>
        <dbReference type="SAM" id="Phobius"/>
    </source>
</evidence>
<keyword evidence="12" id="KW-1185">Reference proteome</keyword>
<feature type="transmembrane region" description="Helical" evidence="9">
    <location>
        <begin position="119"/>
        <end position="140"/>
    </location>
</feature>
<feature type="transmembrane region" description="Helical" evidence="9">
    <location>
        <begin position="81"/>
        <end position="107"/>
    </location>
</feature>
<evidence type="ECO:0000256" key="1">
    <source>
        <dbReference type="ARBA" id="ARBA00004651"/>
    </source>
</evidence>
<feature type="transmembrane region" description="Helical" evidence="9">
    <location>
        <begin position="268"/>
        <end position="285"/>
    </location>
</feature>